<keyword evidence="4" id="KW-1185">Reference proteome</keyword>
<dbReference type="GO" id="GO:0005227">
    <property type="term" value="F:calcium-activated cation channel activity"/>
    <property type="evidence" value="ECO:0007669"/>
    <property type="project" value="InterPro"/>
</dbReference>
<keyword evidence="2" id="KW-0812">Transmembrane</keyword>
<dbReference type="AlphaFoldDB" id="A0AAD3CLY2"/>
<protein>
    <recommendedName>
        <fullName evidence="5">CSC1/OSCA1-like cytosolic domain-containing protein</fullName>
    </recommendedName>
</protein>
<gene>
    <name evidence="3" type="ORF">CTEN210_04933</name>
</gene>
<feature type="transmembrane region" description="Helical" evidence="2">
    <location>
        <begin position="598"/>
        <end position="619"/>
    </location>
</feature>
<reference evidence="3 4" key="1">
    <citation type="journal article" date="2021" name="Sci. Rep.">
        <title>The genome of the diatom Chaetoceros tenuissimus carries an ancient integrated fragment of an extant virus.</title>
        <authorList>
            <person name="Hongo Y."/>
            <person name="Kimura K."/>
            <person name="Takaki Y."/>
            <person name="Yoshida Y."/>
            <person name="Baba S."/>
            <person name="Kobayashi G."/>
            <person name="Nagasaki K."/>
            <person name="Hano T."/>
            <person name="Tomaru Y."/>
        </authorList>
    </citation>
    <scope>NUCLEOTIDE SEQUENCE [LARGE SCALE GENOMIC DNA]</scope>
    <source>
        <strain evidence="3 4">NIES-3715</strain>
    </source>
</reference>
<feature type="transmembrane region" description="Helical" evidence="2">
    <location>
        <begin position="301"/>
        <end position="321"/>
    </location>
</feature>
<comment type="caution">
    <text evidence="3">The sequence shown here is derived from an EMBL/GenBank/DDBJ whole genome shotgun (WGS) entry which is preliminary data.</text>
</comment>
<keyword evidence="2" id="KW-0472">Membrane</keyword>
<feature type="transmembrane region" description="Helical" evidence="2">
    <location>
        <begin position="530"/>
        <end position="551"/>
    </location>
</feature>
<evidence type="ECO:0000256" key="2">
    <source>
        <dbReference type="SAM" id="Phobius"/>
    </source>
</evidence>
<proteinExistence type="predicted"/>
<accession>A0AAD3CLY2</accession>
<feature type="transmembrane region" description="Helical" evidence="2">
    <location>
        <begin position="203"/>
        <end position="223"/>
    </location>
</feature>
<keyword evidence="2" id="KW-1133">Transmembrane helix</keyword>
<evidence type="ECO:0008006" key="5">
    <source>
        <dbReference type="Google" id="ProtNLM"/>
    </source>
</evidence>
<dbReference type="PANTHER" id="PTHR13018">
    <property type="entry name" value="PROBABLE MEMBRANE PROTEIN DUF221-RELATED"/>
    <property type="match status" value="1"/>
</dbReference>
<feature type="region of interest" description="Disordered" evidence="1">
    <location>
        <begin position="22"/>
        <end position="53"/>
    </location>
</feature>
<feature type="transmembrane region" description="Helical" evidence="2">
    <location>
        <begin position="557"/>
        <end position="577"/>
    </location>
</feature>
<name>A0AAD3CLY2_9STRA</name>
<dbReference type="InterPro" id="IPR045122">
    <property type="entry name" value="Csc1-like"/>
</dbReference>
<dbReference type="PANTHER" id="PTHR13018:SF5">
    <property type="entry name" value="RE44586P"/>
    <property type="match status" value="1"/>
</dbReference>
<dbReference type="Proteomes" id="UP001054902">
    <property type="component" value="Unassembled WGS sequence"/>
</dbReference>
<sequence length="983" mass="112647">MKLKNNKGRHSRTSRFFRKLFKMQETSDLPPEETPIVGGNDENDTNDAPKDVPVKKVNYGLEHDEDLKKETKEVKRFNDLRGDKTYGRRIAGFFSRMKCIGGCYNPSQNRKPLEIPSDTELGAKSRIIGPPSLDKAWEYFEHYTLPRYLTTRVDPETNKVLYARAKPGEDDEPTSLYPVWKTPLKDLGDLGTGVAMYFDAVRFFGVVAFLAGILSIPSILYFMNDYSPDGKEDISNRLNMASSVCTATSWKPCPNCTLDILDAWPTENYVNLRVANGTAADGSGDEVFFILSNDCDLNETYSILTLVTVLFFAVATLIFIYHQRRLRAKLDEGDQTTSDYSVLIKNPPQTREARDPEQWKAFFEKTFDDVHVTICTVALDNEELLNKLVKRRKLLTKLKNVLPPHVDYCAVDLEKTVLSCPEPNLFLRLLGFSAGPKHVYDRIRKLEEDIARLGELSYPVSSVFVTFETEEMQRRVLQAMSYPKLCKKSVPTEYRFDRTWILKVVEPDEPSSIRWKDLDESPKLRLFQRCFTFALTCALIGVGAACIGLARTHSVELSAIIIILLNAISPHIVRFLTRFESHINESTYHSSSYIKVTLIRWVNTVIVTALITPFTYTLMDGDHLIEQLRVLFTAELVQRPILQLTDWMGNVKRHIFAPRARNQTKMNILFMSHTYSIGERYTDLTKLLFLTCFYAPIYPAAWWFTTLILFVYYWIDKFCVLRTWRQGAKIGSDISIISVYFFLGCVVTYSLLAAYNFAMFPFDSVCKTDVDVPSKYVGDYNNGAFSIAEGDKAYEFCDQDLFRTGIFPPLASNIPNSEMWMTDIQKKYLPLYAWISIAMVVLAATFLLFRLIVVFVLPLCSKKRKFATKASEQPFSKVENIKGYVPQICINGHLTNVLACDERGIEELIGWEVPENEQFDNLIDDMHQVLDRLGDEKNRRRGDPTFSQVKHWPPESLHEIETKLSEDTAKITAFGSMHKFFLQ</sequence>
<evidence type="ECO:0000313" key="4">
    <source>
        <dbReference type="Proteomes" id="UP001054902"/>
    </source>
</evidence>
<dbReference type="GO" id="GO:0005886">
    <property type="term" value="C:plasma membrane"/>
    <property type="evidence" value="ECO:0007669"/>
    <property type="project" value="TreeGrafter"/>
</dbReference>
<organism evidence="3 4">
    <name type="scientific">Chaetoceros tenuissimus</name>
    <dbReference type="NCBI Taxonomy" id="426638"/>
    <lineage>
        <taxon>Eukaryota</taxon>
        <taxon>Sar</taxon>
        <taxon>Stramenopiles</taxon>
        <taxon>Ochrophyta</taxon>
        <taxon>Bacillariophyta</taxon>
        <taxon>Coscinodiscophyceae</taxon>
        <taxon>Chaetocerotophycidae</taxon>
        <taxon>Chaetocerotales</taxon>
        <taxon>Chaetocerotaceae</taxon>
        <taxon>Chaetoceros</taxon>
    </lineage>
</organism>
<feature type="transmembrane region" description="Helical" evidence="2">
    <location>
        <begin position="736"/>
        <end position="755"/>
    </location>
</feature>
<feature type="transmembrane region" description="Helical" evidence="2">
    <location>
        <begin position="831"/>
        <end position="859"/>
    </location>
</feature>
<dbReference type="EMBL" id="BLLK01000027">
    <property type="protein sequence ID" value="GFH48457.1"/>
    <property type="molecule type" value="Genomic_DNA"/>
</dbReference>
<feature type="transmembrane region" description="Helical" evidence="2">
    <location>
        <begin position="693"/>
        <end position="715"/>
    </location>
</feature>
<evidence type="ECO:0000256" key="1">
    <source>
        <dbReference type="SAM" id="MobiDB-lite"/>
    </source>
</evidence>
<evidence type="ECO:0000313" key="3">
    <source>
        <dbReference type="EMBL" id="GFH48457.1"/>
    </source>
</evidence>